<keyword evidence="2" id="KW-0808">Transferase</keyword>
<dbReference type="Gene3D" id="3.40.50.150">
    <property type="entry name" value="Vaccinia Virus protein VP39"/>
    <property type="match status" value="1"/>
</dbReference>
<dbReference type="InterPro" id="IPR010280">
    <property type="entry name" value="U5_MeTrfase_fam"/>
</dbReference>
<evidence type="ECO:0000313" key="5">
    <source>
        <dbReference type="EMBL" id="CAK9075172.1"/>
    </source>
</evidence>
<organism evidence="5 6">
    <name type="scientific">Durusdinium trenchii</name>
    <dbReference type="NCBI Taxonomy" id="1381693"/>
    <lineage>
        <taxon>Eukaryota</taxon>
        <taxon>Sar</taxon>
        <taxon>Alveolata</taxon>
        <taxon>Dinophyceae</taxon>
        <taxon>Suessiales</taxon>
        <taxon>Symbiodiniaceae</taxon>
        <taxon>Durusdinium</taxon>
    </lineage>
</organism>
<evidence type="ECO:0000313" key="6">
    <source>
        <dbReference type="Proteomes" id="UP001642464"/>
    </source>
</evidence>
<name>A0ABP0PI10_9DINO</name>
<keyword evidence="4" id="KW-0819">tRNA processing</keyword>
<evidence type="ECO:0000256" key="3">
    <source>
        <dbReference type="ARBA" id="ARBA00022691"/>
    </source>
</evidence>
<keyword evidence="6" id="KW-1185">Reference proteome</keyword>
<dbReference type="PANTHER" id="PTHR47790:SF2">
    <property type="entry name" value="TRNA_TMRNA (URACIL-C(5))-METHYLTRANSFERASE"/>
    <property type="match status" value="1"/>
</dbReference>
<dbReference type="Gene3D" id="2.40.50.1070">
    <property type="match status" value="1"/>
</dbReference>
<evidence type="ECO:0000256" key="4">
    <source>
        <dbReference type="ARBA" id="ARBA00022694"/>
    </source>
</evidence>
<proteinExistence type="predicted"/>
<accession>A0ABP0PI10</accession>
<dbReference type="PANTHER" id="PTHR47790">
    <property type="entry name" value="TRNA/TMRNA (URACIL-C(5))-METHYLTRANSFERASE"/>
    <property type="match status" value="1"/>
</dbReference>
<dbReference type="InterPro" id="IPR029063">
    <property type="entry name" value="SAM-dependent_MTases_sf"/>
</dbReference>
<sequence>MLCVAQGAAEGAVIIDQSAPPSHRHLREAWSPFLPGPITYDERPLQEALPEALKSGKRMFVLACHACQHLAWQIMEMCQSSRTPFAVCPCCPKDHGGTIKAAAKSLGVDFRAAMILAELGRLSSQDWASALRTFDEKVSPHNRVILGWPQAEIKQEGMIQKAEDKLRRAYERSHHAGSADGRAAGLWSGAAPAGDELETKQEAVRELLVPVTGEAIWEQLEIRASPRRHFRARTVIAVGAKGGPSPDDSGGLFRFVPEPAGGFQLQSTIPTETLLPQVAAALPVLAELMSHPVLSPVRCVKLHGTLGTSQLLCCLVYGPDTSELPGSAPVSRRTGAGPSCEAMAQKCWSSFIKVLQHVGQQVQFMNDFVDEVLRISGSRELRYRQPFGHLVCHALNLPRLGRRTFKESTPVVQSHSAIATAEWMASILGEIEGGSTERDLLELYCGCGSHTVALAPSFRRVLAVEINRHLVEAAQRPGERIGGL</sequence>
<comment type="caution">
    <text evidence="5">The sequence shown here is derived from an EMBL/GenBank/DDBJ whole genome shotgun (WGS) entry which is preliminary data.</text>
</comment>
<dbReference type="EMBL" id="CAXAMM010036002">
    <property type="protein sequence ID" value="CAK9075172.1"/>
    <property type="molecule type" value="Genomic_DNA"/>
</dbReference>
<evidence type="ECO:0000256" key="1">
    <source>
        <dbReference type="ARBA" id="ARBA00022603"/>
    </source>
</evidence>
<reference evidence="5 6" key="1">
    <citation type="submission" date="2024-02" db="EMBL/GenBank/DDBJ databases">
        <authorList>
            <person name="Chen Y."/>
            <person name="Shah S."/>
            <person name="Dougan E. K."/>
            <person name="Thang M."/>
            <person name="Chan C."/>
        </authorList>
    </citation>
    <scope>NUCLEOTIDE SEQUENCE [LARGE SCALE GENOMIC DNA]</scope>
</reference>
<dbReference type="Pfam" id="PF05958">
    <property type="entry name" value="tRNA_U5-meth_tr"/>
    <property type="match status" value="1"/>
</dbReference>
<dbReference type="Proteomes" id="UP001642464">
    <property type="component" value="Unassembled WGS sequence"/>
</dbReference>
<gene>
    <name evidence="5" type="ORF">SCF082_LOCUS36481</name>
</gene>
<evidence type="ECO:0000256" key="2">
    <source>
        <dbReference type="ARBA" id="ARBA00022679"/>
    </source>
</evidence>
<keyword evidence="3" id="KW-0949">S-adenosyl-L-methionine</keyword>
<dbReference type="InterPro" id="IPR011869">
    <property type="entry name" value="TrmA_MeTrfase"/>
</dbReference>
<dbReference type="SUPFAM" id="SSF53335">
    <property type="entry name" value="S-adenosyl-L-methionine-dependent methyltransferases"/>
    <property type="match status" value="1"/>
</dbReference>
<protein>
    <submittedName>
        <fullName evidence="5">tRNA/tmRNA (Uracil-C(5))-methyltransferase (tRNA (uracil(54)-C(5))-methyltransferase) (tRNA(m5U54)-methyltransferase) (RUMT) (tmRNA (uracil(341)-C(5))-methyltransferase)</fullName>
    </submittedName>
</protein>
<keyword evidence="1" id="KW-0489">Methyltransferase</keyword>